<evidence type="ECO:0000313" key="4">
    <source>
        <dbReference type="Proteomes" id="UP001634747"/>
    </source>
</evidence>
<dbReference type="Gene3D" id="1.50.10.10">
    <property type="match status" value="1"/>
</dbReference>
<dbReference type="InterPro" id="IPR010905">
    <property type="entry name" value="Glyco_hydro_88"/>
</dbReference>
<feature type="signal peptide" evidence="2">
    <location>
        <begin position="1"/>
        <end position="27"/>
    </location>
</feature>
<dbReference type="PANTHER" id="PTHR33886:SF8">
    <property type="entry name" value="UNSATURATED RHAMNOGALACTURONAN HYDROLASE (EUROFUNG)"/>
    <property type="match status" value="1"/>
</dbReference>
<dbReference type="RefSeq" id="WP_263414541.1">
    <property type="nucleotide sequence ID" value="NZ_BAABBH010000001.1"/>
</dbReference>
<dbReference type="PANTHER" id="PTHR33886">
    <property type="entry name" value="UNSATURATED RHAMNOGALACTURONAN HYDROLASE (EUROFUNG)"/>
    <property type="match status" value="1"/>
</dbReference>
<keyword evidence="4" id="KW-1185">Reference proteome</keyword>
<dbReference type="InterPro" id="IPR052043">
    <property type="entry name" value="PolySaccharide_Degr_Enz"/>
</dbReference>
<dbReference type="EMBL" id="JBJYXY010000001">
    <property type="protein sequence ID" value="MFN2977290.1"/>
    <property type="molecule type" value="Genomic_DNA"/>
</dbReference>
<comment type="caution">
    <text evidence="3">The sequence shown here is derived from an EMBL/GenBank/DDBJ whole genome shotgun (WGS) entry which is preliminary data.</text>
</comment>
<protein>
    <submittedName>
        <fullName evidence="3">Glycoside hydrolase family 105 protein</fullName>
    </submittedName>
</protein>
<accession>A0ABW9KQX9</accession>
<dbReference type="Pfam" id="PF07470">
    <property type="entry name" value="Glyco_hydro_88"/>
    <property type="match status" value="1"/>
</dbReference>
<organism evidence="3 4">
    <name type="scientific">Terriglobus aquaticus</name>
    <dbReference type="NCBI Taxonomy" id="940139"/>
    <lineage>
        <taxon>Bacteria</taxon>
        <taxon>Pseudomonadati</taxon>
        <taxon>Acidobacteriota</taxon>
        <taxon>Terriglobia</taxon>
        <taxon>Terriglobales</taxon>
        <taxon>Acidobacteriaceae</taxon>
        <taxon>Terriglobus</taxon>
    </lineage>
</organism>
<proteinExistence type="predicted"/>
<keyword evidence="1 3" id="KW-0378">Hydrolase</keyword>
<keyword evidence="2" id="KW-0732">Signal</keyword>
<dbReference type="Proteomes" id="UP001634747">
    <property type="component" value="Unassembled WGS sequence"/>
</dbReference>
<dbReference type="GO" id="GO:0016787">
    <property type="term" value="F:hydrolase activity"/>
    <property type="evidence" value="ECO:0007669"/>
    <property type="project" value="UniProtKB-KW"/>
</dbReference>
<dbReference type="SUPFAM" id="SSF48208">
    <property type="entry name" value="Six-hairpin glycosidases"/>
    <property type="match status" value="1"/>
</dbReference>
<gene>
    <name evidence="3" type="ORF">ACK2TP_16085</name>
</gene>
<feature type="chain" id="PRO_5047228990" evidence="2">
    <location>
        <begin position="28"/>
        <end position="398"/>
    </location>
</feature>
<name>A0ABW9KQX9_9BACT</name>
<sequence>MLQRRLLSRSAALLCSAMLLTPIAVSAQEKPMPFDSIKAAAGDEDPGDTTMAKLSPAMKSADIRAAIKKVADWQAGHSQAKFNQDWTYAPLYLGLLAASKTTGDAKYHDAVLQASEKFQWKLWATRQFHADDEAIGQAYEALYVEKKDPVRIADTKATFDRLLQRPDDPQKDLWWWCDALFMAPAGMARMSAITGNRAYLDKMDHEWNLTTEHLYDKGEHLYFRDNSYIGKTEKNGQKIFWGRGNGWVLGGLANTITAMDKNDPLRPKYVALFREMSERVAGLQQPDGLWHSGLLDQQAYALPEISGSAFFTYAFAWGVNQGILDRAKYAPVVEKAWAGMLQHVYADGRLGCIQPIGAAPGAFGPTSSYVYGVGAFLLAGAELDRMAAHGGAAAKHGK</sequence>
<dbReference type="InterPro" id="IPR012341">
    <property type="entry name" value="6hp_glycosidase-like_sf"/>
</dbReference>
<reference evidence="3 4" key="1">
    <citation type="submission" date="2024-12" db="EMBL/GenBank/DDBJ databases">
        <authorList>
            <person name="Lee Y."/>
        </authorList>
    </citation>
    <scope>NUCLEOTIDE SEQUENCE [LARGE SCALE GENOMIC DNA]</scope>
    <source>
        <strain evidence="3 4">03SUJ4</strain>
    </source>
</reference>
<evidence type="ECO:0000256" key="2">
    <source>
        <dbReference type="SAM" id="SignalP"/>
    </source>
</evidence>
<dbReference type="InterPro" id="IPR008928">
    <property type="entry name" value="6-hairpin_glycosidase_sf"/>
</dbReference>
<evidence type="ECO:0000256" key="1">
    <source>
        <dbReference type="ARBA" id="ARBA00022801"/>
    </source>
</evidence>
<evidence type="ECO:0000313" key="3">
    <source>
        <dbReference type="EMBL" id="MFN2977290.1"/>
    </source>
</evidence>